<feature type="compositionally biased region" description="Low complexity" evidence="1">
    <location>
        <begin position="336"/>
        <end position="349"/>
    </location>
</feature>
<dbReference type="RefSeq" id="WP_131287956.1">
    <property type="nucleotide sequence ID" value="NZ_SJKA01000004.1"/>
</dbReference>
<dbReference type="AlphaFoldDB" id="A0A4R0IU62"/>
<sequence length="365" mass="39089">MAVVHDKVWQLLQQTRAAMRDVGKFYGGGHPDRTRLERPQVDWRVGRALVPGPGVESRAVFGADAHDALKDLVAPSAAKRFSRWRGGPEQAAQEAHDNHAVRQSALIDSVRMVAELSESRSYANADPASEDVEYGALQEAVGGAWTAAHFDRVVERLEGFGHLPQGTAAQVALGWNEADRQQILDRVHPQAPSGYAFAEEVGKQAGMSADRTLHWLNNAPPHVAPGVAADLLMRGSDAMQTLAEQNPVEYARFKGDLGENIRENFEELNHTLDSHEARTAGVDHATQASNGGRRIADAALALIAAKEAELTSAAGPASVARDTAVEFDPRVGVGDPRGSAPAEPASGAPTVVWARPDRSPTRDQG</sequence>
<keyword evidence="3" id="KW-1185">Reference proteome</keyword>
<comment type="caution">
    <text evidence="2">The sequence shown here is derived from an EMBL/GenBank/DDBJ whole genome shotgun (WGS) entry which is preliminary data.</text>
</comment>
<dbReference type="Proteomes" id="UP000292695">
    <property type="component" value="Unassembled WGS sequence"/>
</dbReference>
<proteinExistence type="predicted"/>
<organism evidence="2 3">
    <name type="scientific">Kribbella sindirgiensis</name>
    <dbReference type="NCBI Taxonomy" id="1124744"/>
    <lineage>
        <taxon>Bacteria</taxon>
        <taxon>Bacillati</taxon>
        <taxon>Actinomycetota</taxon>
        <taxon>Actinomycetes</taxon>
        <taxon>Propionibacteriales</taxon>
        <taxon>Kribbellaceae</taxon>
        <taxon>Kribbella</taxon>
    </lineage>
</organism>
<evidence type="ECO:0000313" key="3">
    <source>
        <dbReference type="Proteomes" id="UP000292695"/>
    </source>
</evidence>
<reference evidence="2 3" key="1">
    <citation type="submission" date="2019-02" db="EMBL/GenBank/DDBJ databases">
        <title>Kribbella capetownensis sp. nov. and Kribbella speibonae sp. nov., isolated from soil.</title>
        <authorList>
            <person name="Curtis S.M."/>
            <person name="Norton I."/>
            <person name="Everest G.J."/>
            <person name="Meyers P.R."/>
        </authorList>
    </citation>
    <scope>NUCLEOTIDE SEQUENCE [LARGE SCALE GENOMIC DNA]</scope>
    <source>
        <strain evidence="2 3">DSM 27082</strain>
    </source>
</reference>
<protein>
    <submittedName>
        <fullName evidence="2">Uncharacterized protein</fullName>
    </submittedName>
</protein>
<feature type="compositionally biased region" description="Basic and acidic residues" evidence="1">
    <location>
        <begin position="355"/>
        <end position="365"/>
    </location>
</feature>
<evidence type="ECO:0000313" key="2">
    <source>
        <dbReference type="EMBL" id="TCC34978.1"/>
    </source>
</evidence>
<dbReference type="EMBL" id="SJKA01000004">
    <property type="protein sequence ID" value="TCC34978.1"/>
    <property type="molecule type" value="Genomic_DNA"/>
</dbReference>
<evidence type="ECO:0000256" key="1">
    <source>
        <dbReference type="SAM" id="MobiDB-lite"/>
    </source>
</evidence>
<gene>
    <name evidence="2" type="ORF">E0H50_13915</name>
</gene>
<accession>A0A4R0IU62</accession>
<name>A0A4R0IU62_9ACTN</name>
<feature type="region of interest" description="Disordered" evidence="1">
    <location>
        <begin position="328"/>
        <end position="365"/>
    </location>
</feature>
<dbReference type="OrthoDB" id="10004288at2"/>